<protein>
    <recommendedName>
        <fullName evidence="8">High affinity cGMP-specific 3',5'-cyclic phosphodiesterase 9A</fullName>
        <ecNumber evidence="2">3.1.4.35</ecNumber>
    </recommendedName>
</protein>
<comment type="caution">
    <text evidence="16">The sequence shown here is derived from an EMBL/GenBank/DDBJ whole genome shotgun (WGS) entry which is preliminary data.</text>
</comment>
<comment type="pathway">
    <text evidence="6">Purine metabolism; 3',5'-cyclic GMP degradation; GMP from 3',5'-cyclic GMP: step 1/1.</text>
</comment>
<comment type="similarity">
    <text evidence="7">Belongs to the cyclic nucleotide phosphodiesterase family. PDE9 subfamily.</text>
</comment>
<dbReference type="InterPro" id="IPR003607">
    <property type="entry name" value="HD/PDEase_dom"/>
</dbReference>
<dbReference type="PROSITE" id="PS51845">
    <property type="entry name" value="PDEASE_I_2"/>
    <property type="match status" value="1"/>
</dbReference>
<dbReference type="GO" id="GO:0007165">
    <property type="term" value="P:signal transduction"/>
    <property type="evidence" value="ECO:0007669"/>
    <property type="project" value="InterPro"/>
</dbReference>
<feature type="region of interest" description="Disordered" evidence="12">
    <location>
        <begin position="397"/>
        <end position="418"/>
    </location>
</feature>
<dbReference type="GO" id="GO:0046872">
    <property type="term" value="F:metal ion binding"/>
    <property type="evidence" value="ECO:0007669"/>
    <property type="project" value="UniProtKB-KW"/>
</dbReference>
<dbReference type="EC" id="3.1.4.35" evidence="2"/>
<evidence type="ECO:0000256" key="6">
    <source>
        <dbReference type="ARBA" id="ARBA00037913"/>
    </source>
</evidence>
<dbReference type="EMBL" id="NIVC01002277">
    <property type="protein sequence ID" value="PAA59320.1"/>
    <property type="molecule type" value="Genomic_DNA"/>
</dbReference>
<evidence type="ECO:0000256" key="7">
    <source>
        <dbReference type="ARBA" id="ARBA00061167"/>
    </source>
</evidence>
<feature type="domain" description="PDEase" evidence="13">
    <location>
        <begin position="65"/>
        <end position="393"/>
    </location>
</feature>
<dbReference type="PRINTS" id="PR00387">
    <property type="entry name" value="PDIESTERASE1"/>
</dbReference>
<proteinExistence type="inferred from homology"/>
<dbReference type="STRING" id="282301.A0A267EIN7"/>
<accession>A0A267EIN7</accession>
<dbReference type="GO" id="GO:0047555">
    <property type="term" value="F:3',5'-cyclic-GMP phosphodiesterase activity"/>
    <property type="evidence" value="ECO:0007669"/>
    <property type="project" value="UniProtKB-EC"/>
</dbReference>
<dbReference type="AlphaFoldDB" id="A0A267EIN7"/>
<feature type="binding site" evidence="10">
    <location>
        <position position="298"/>
    </location>
    <ligand>
        <name>AMP</name>
        <dbReference type="ChEBI" id="CHEBI:456215"/>
    </ligand>
</feature>
<evidence type="ECO:0000313" key="16">
    <source>
        <dbReference type="EMBL" id="PAA60632.1"/>
    </source>
</evidence>
<feature type="binding site" evidence="11">
    <location>
        <position position="188"/>
    </location>
    <ligand>
        <name>Zn(2+)</name>
        <dbReference type="ChEBI" id="CHEBI:29105"/>
        <label>1</label>
    </ligand>
</feature>
<feature type="active site" description="Proton donor" evidence="9">
    <location>
        <position position="148"/>
    </location>
</feature>
<feature type="binding site" evidence="11">
    <location>
        <position position="152"/>
    </location>
    <ligand>
        <name>Zn(2+)</name>
        <dbReference type="ChEBI" id="CHEBI:29105"/>
        <label>1</label>
    </ligand>
</feature>
<evidence type="ECO:0000256" key="5">
    <source>
        <dbReference type="ARBA" id="ARBA00022801"/>
    </source>
</evidence>
<organism evidence="16 17">
    <name type="scientific">Macrostomum lignano</name>
    <dbReference type="NCBI Taxonomy" id="282301"/>
    <lineage>
        <taxon>Eukaryota</taxon>
        <taxon>Metazoa</taxon>
        <taxon>Spiralia</taxon>
        <taxon>Lophotrochozoa</taxon>
        <taxon>Platyhelminthes</taxon>
        <taxon>Rhabditophora</taxon>
        <taxon>Macrostomorpha</taxon>
        <taxon>Macrostomida</taxon>
        <taxon>Macrostomidae</taxon>
        <taxon>Macrostomum</taxon>
    </lineage>
</organism>
<dbReference type="CDD" id="cd00077">
    <property type="entry name" value="HDc"/>
    <property type="match status" value="1"/>
</dbReference>
<feature type="binding site" evidence="10">
    <location>
        <position position="349"/>
    </location>
    <ligand>
        <name>AMP</name>
        <dbReference type="ChEBI" id="CHEBI:456215"/>
    </ligand>
</feature>
<keyword evidence="4 11" id="KW-0479">Metal-binding</keyword>
<dbReference type="Pfam" id="PF00233">
    <property type="entry name" value="PDEase_I"/>
    <property type="match status" value="1"/>
</dbReference>
<evidence type="ECO:0000256" key="3">
    <source>
        <dbReference type="ARBA" id="ARBA00022535"/>
    </source>
</evidence>
<dbReference type="SUPFAM" id="SSF109604">
    <property type="entry name" value="HD-domain/PDEase-like"/>
    <property type="match status" value="1"/>
</dbReference>
<evidence type="ECO:0000313" key="17">
    <source>
        <dbReference type="Proteomes" id="UP000215902"/>
    </source>
</evidence>
<evidence type="ECO:0000313" key="14">
    <source>
        <dbReference type="EMBL" id="PAA52417.1"/>
    </source>
</evidence>
<dbReference type="EMBL" id="NIVC01002130">
    <property type="protein sequence ID" value="PAA60632.1"/>
    <property type="molecule type" value="Genomic_DNA"/>
</dbReference>
<feature type="binding site" evidence="11">
    <location>
        <position position="189"/>
    </location>
    <ligand>
        <name>Zn(2+)</name>
        <dbReference type="ChEBI" id="CHEBI:29105"/>
        <label>2</label>
    </ligand>
</feature>
<feature type="region of interest" description="Disordered" evidence="12">
    <location>
        <begin position="1"/>
        <end position="40"/>
    </location>
</feature>
<evidence type="ECO:0000256" key="1">
    <source>
        <dbReference type="ARBA" id="ARBA00000583"/>
    </source>
</evidence>
<evidence type="ECO:0000313" key="15">
    <source>
        <dbReference type="EMBL" id="PAA59320.1"/>
    </source>
</evidence>
<keyword evidence="5" id="KW-0378">Hydrolase</keyword>
<name>A0A267EIN7_9PLAT</name>
<dbReference type="InterPro" id="IPR023174">
    <property type="entry name" value="PDEase_CS"/>
</dbReference>
<feature type="binding site" evidence="10">
    <location>
        <position position="189"/>
    </location>
    <ligand>
        <name>AMP</name>
        <dbReference type="ChEBI" id="CHEBI:456215"/>
    </ligand>
</feature>
<evidence type="ECO:0000256" key="2">
    <source>
        <dbReference type="ARBA" id="ARBA00012319"/>
    </source>
</evidence>
<comment type="catalytic activity">
    <reaction evidence="1">
        <text>3',5'-cyclic GMP + H2O = GMP + H(+)</text>
        <dbReference type="Rhea" id="RHEA:16957"/>
        <dbReference type="ChEBI" id="CHEBI:15377"/>
        <dbReference type="ChEBI" id="CHEBI:15378"/>
        <dbReference type="ChEBI" id="CHEBI:57746"/>
        <dbReference type="ChEBI" id="CHEBI:58115"/>
        <dbReference type="EC" id="3.1.4.35"/>
    </reaction>
</comment>
<dbReference type="SMART" id="SM00471">
    <property type="entry name" value="HDc"/>
    <property type="match status" value="1"/>
</dbReference>
<dbReference type="FunFam" id="1.10.1300.10:FF:000006">
    <property type="entry name" value="Phosphodiesterase 9A"/>
    <property type="match status" value="1"/>
</dbReference>
<evidence type="ECO:0000256" key="9">
    <source>
        <dbReference type="PIRSR" id="PIRSR623088-1"/>
    </source>
</evidence>
<evidence type="ECO:0000259" key="13">
    <source>
        <dbReference type="PROSITE" id="PS51845"/>
    </source>
</evidence>
<dbReference type="InterPro" id="IPR023088">
    <property type="entry name" value="PDEase"/>
</dbReference>
<evidence type="ECO:0000256" key="11">
    <source>
        <dbReference type="PIRSR" id="PIRSR623088-3"/>
    </source>
</evidence>
<dbReference type="Proteomes" id="UP000215902">
    <property type="component" value="Unassembled WGS sequence"/>
</dbReference>
<keyword evidence="3" id="KW-0140">cGMP</keyword>
<evidence type="ECO:0000256" key="8">
    <source>
        <dbReference type="ARBA" id="ARBA00071671"/>
    </source>
</evidence>
<keyword evidence="17" id="KW-1185">Reference proteome</keyword>
<dbReference type="InterPro" id="IPR002073">
    <property type="entry name" value="PDEase_catalytic_dom"/>
</dbReference>
<evidence type="ECO:0000256" key="4">
    <source>
        <dbReference type="ARBA" id="ARBA00022723"/>
    </source>
</evidence>
<dbReference type="PROSITE" id="PS00126">
    <property type="entry name" value="PDEASE_I_1"/>
    <property type="match status" value="1"/>
</dbReference>
<feature type="binding site" evidence="11">
    <location>
        <position position="298"/>
    </location>
    <ligand>
        <name>Zn(2+)</name>
        <dbReference type="ChEBI" id="CHEBI:29105"/>
        <label>1</label>
    </ligand>
</feature>
<feature type="binding site" evidence="10">
    <location>
        <begin position="148"/>
        <end position="152"/>
    </location>
    <ligand>
        <name>AMP</name>
        <dbReference type="ChEBI" id="CHEBI:456215"/>
    </ligand>
</feature>
<evidence type="ECO:0000256" key="12">
    <source>
        <dbReference type="SAM" id="MobiDB-lite"/>
    </source>
</evidence>
<dbReference type="OrthoDB" id="546632at2759"/>
<feature type="binding site" evidence="11">
    <location>
        <position position="189"/>
    </location>
    <ligand>
        <name>Zn(2+)</name>
        <dbReference type="ChEBI" id="CHEBI:29105"/>
        <label>1</label>
    </ligand>
</feature>
<gene>
    <name evidence="16" type="ORF">BOX15_Mlig001064g1</name>
    <name evidence="15" type="ORF">BOX15_Mlig001064g2</name>
    <name evidence="14" type="ORF">BOX15_Mlig001064g4</name>
</gene>
<sequence>MSSTARLDDGSAATETTVVPNGELVGSSAPASALTNGEHSPNTGRPLLGCCGRPACPDPAKIRTSDADSLAVLERVRRFGANNVSLDEREALRKTTFSNWEHSEYQLFLYLRQMYIDLRFPEQFNFDLETLENFLYDVFRHYNRVPFHNFHHCFMVAQMSYALTWINSLSEIYSPLELFCLLTAAICHDLDHPGLSNHYQRKAKTVLALRYSDASPLENHHLATTFRILSNPSCNIFRGLSPSDYLKAREAVVRLILATDMSRHHEIIEEFSALSGQVDFGNAGHRELLLRLLIKTSDVSNEARPFPTADRWIDCLLAEFFNEARLERSMGIEPLPTMDPEVVRKPQSQCHFISTIALPLATILAGVFPRIRDCYIGPIQKQLDFYSSVVRAETRDSKTAAEKLNNGDEEATTQETTL</sequence>
<evidence type="ECO:0000256" key="10">
    <source>
        <dbReference type="PIRSR" id="PIRSR623088-2"/>
    </source>
</evidence>
<dbReference type="Gene3D" id="1.10.1300.10">
    <property type="entry name" value="3'5'-cyclic nucleotide phosphodiesterase, catalytic domain"/>
    <property type="match status" value="1"/>
</dbReference>
<dbReference type="PANTHER" id="PTHR11347">
    <property type="entry name" value="CYCLIC NUCLEOTIDE PHOSPHODIESTERASE"/>
    <property type="match status" value="1"/>
</dbReference>
<dbReference type="InterPro" id="IPR036971">
    <property type="entry name" value="PDEase_catalytic_dom_sf"/>
</dbReference>
<reference evidence="16 17" key="1">
    <citation type="submission" date="2017-06" db="EMBL/GenBank/DDBJ databases">
        <title>A platform for efficient transgenesis in Macrostomum lignano, a flatworm model organism for stem cell research.</title>
        <authorList>
            <person name="Berezikov E."/>
        </authorList>
    </citation>
    <scope>NUCLEOTIDE SEQUENCE [LARGE SCALE GENOMIC DNA]</scope>
    <source>
        <strain evidence="16">DV1</strain>
        <tissue evidence="16">Whole organism</tissue>
    </source>
</reference>
<feature type="compositionally biased region" description="Polar residues" evidence="12">
    <location>
        <begin position="29"/>
        <end position="40"/>
    </location>
</feature>
<dbReference type="EMBL" id="NIVC01003245">
    <property type="protein sequence ID" value="PAA52417.1"/>
    <property type="molecule type" value="Genomic_DNA"/>
</dbReference>